<evidence type="ECO:0000313" key="2">
    <source>
        <dbReference type="EMBL" id="CAD9101896.1"/>
    </source>
</evidence>
<dbReference type="EMBL" id="HBGF01011534">
    <property type="protein sequence ID" value="CAD9101896.1"/>
    <property type="molecule type" value="Transcribed_RNA"/>
</dbReference>
<feature type="compositionally biased region" description="Basic residues" evidence="1">
    <location>
        <begin position="252"/>
        <end position="265"/>
    </location>
</feature>
<proteinExistence type="predicted"/>
<sequence length="287" mass="31994">MSQTSTSSDFEEEPFLVVFAREDAAALRRLFPRAGGDEVLVSRCALWLSCPPELVRLVLNTDCTWSDAQLQTLQVYFERSDPESEETPTAADLAQECLGRTAYYSRQDPRPDVASVKRQVERVLERLPAASTFTAAEGAAPTPTVAREARAAAATKKRPRGHGRTATRTARREAEARLAENAVEEEARVAEEEADALAMGDGVRVSQEPVGSQDSDTRSDWQNKVLRMKRNGPATQEANRIADEHTTYDQFKRKHTHPLQGHWRRPAPPPPEDYIPSQAERFAPSQK</sequence>
<organism evidence="2">
    <name type="scientific">Neobodo designis</name>
    <name type="common">Flagellated protozoan</name>
    <name type="synonym">Bodo designis</name>
    <dbReference type="NCBI Taxonomy" id="312471"/>
    <lineage>
        <taxon>Eukaryota</taxon>
        <taxon>Discoba</taxon>
        <taxon>Euglenozoa</taxon>
        <taxon>Kinetoplastea</taxon>
        <taxon>Metakinetoplastina</taxon>
        <taxon>Neobodonida</taxon>
        <taxon>Neobodo</taxon>
    </lineage>
</organism>
<feature type="compositionally biased region" description="Low complexity" evidence="1">
    <location>
        <begin position="136"/>
        <end position="154"/>
    </location>
</feature>
<protein>
    <submittedName>
        <fullName evidence="2">Uncharacterized protein</fullName>
    </submittedName>
</protein>
<accession>A0A7S1LEB1</accession>
<evidence type="ECO:0000256" key="1">
    <source>
        <dbReference type="SAM" id="MobiDB-lite"/>
    </source>
</evidence>
<feature type="region of interest" description="Disordered" evidence="1">
    <location>
        <begin position="199"/>
        <end position="287"/>
    </location>
</feature>
<feature type="region of interest" description="Disordered" evidence="1">
    <location>
        <begin position="136"/>
        <end position="172"/>
    </location>
</feature>
<gene>
    <name evidence="2" type="ORF">NDES1114_LOCUS7682</name>
</gene>
<feature type="compositionally biased region" description="Basic residues" evidence="1">
    <location>
        <begin position="155"/>
        <end position="165"/>
    </location>
</feature>
<feature type="compositionally biased region" description="Basic and acidic residues" evidence="1">
    <location>
        <begin position="240"/>
        <end position="251"/>
    </location>
</feature>
<reference evidence="2" key="1">
    <citation type="submission" date="2021-01" db="EMBL/GenBank/DDBJ databases">
        <authorList>
            <person name="Corre E."/>
            <person name="Pelletier E."/>
            <person name="Niang G."/>
            <person name="Scheremetjew M."/>
            <person name="Finn R."/>
            <person name="Kale V."/>
            <person name="Holt S."/>
            <person name="Cochrane G."/>
            <person name="Meng A."/>
            <person name="Brown T."/>
            <person name="Cohen L."/>
        </authorList>
    </citation>
    <scope>NUCLEOTIDE SEQUENCE</scope>
    <source>
        <strain evidence="2">CCAP 1951/1</strain>
    </source>
</reference>
<dbReference type="AlphaFoldDB" id="A0A7S1LEB1"/>
<name>A0A7S1LEB1_NEODS</name>